<dbReference type="Gene3D" id="3.30.160.570">
    <property type="entry name" value="Ncd80 complex, Spc24 subunit"/>
    <property type="match status" value="1"/>
</dbReference>
<accession>A0AAN8G703</accession>
<dbReference type="GO" id="GO:0051301">
    <property type="term" value="P:cell division"/>
    <property type="evidence" value="ECO:0007669"/>
    <property type="project" value="UniProtKB-UniRule"/>
</dbReference>
<keyword evidence="6 12" id="KW-0995">Kinetochore</keyword>
<comment type="caution">
    <text evidence="13">The sequence shown here is derived from an EMBL/GenBank/DDBJ whole genome shotgun (WGS) entry which is preliminary data.</text>
</comment>
<comment type="similarity">
    <text evidence="1 12">Belongs to the SPC24 family.</text>
</comment>
<dbReference type="EMBL" id="JAZGQO010000015">
    <property type="protein sequence ID" value="KAK6169036.1"/>
    <property type="molecule type" value="Genomic_DNA"/>
</dbReference>
<evidence type="ECO:0000256" key="7">
    <source>
        <dbReference type="ARBA" id="ARBA00023054"/>
    </source>
</evidence>
<organism evidence="13 14">
    <name type="scientific">Patella caerulea</name>
    <name type="common">Rayed Mediterranean limpet</name>
    <dbReference type="NCBI Taxonomy" id="87958"/>
    <lineage>
        <taxon>Eukaryota</taxon>
        <taxon>Metazoa</taxon>
        <taxon>Spiralia</taxon>
        <taxon>Lophotrochozoa</taxon>
        <taxon>Mollusca</taxon>
        <taxon>Gastropoda</taxon>
        <taxon>Patellogastropoda</taxon>
        <taxon>Patelloidea</taxon>
        <taxon>Patellidae</taxon>
        <taxon>Patella</taxon>
    </lineage>
</organism>
<evidence type="ECO:0000256" key="4">
    <source>
        <dbReference type="ARBA" id="ARBA00022618"/>
    </source>
</evidence>
<dbReference type="GO" id="GO:0007059">
    <property type="term" value="P:chromosome segregation"/>
    <property type="evidence" value="ECO:0007669"/>
    <property type="project" value="TreeGrafter"/>
</dbReference>
<dbReference type="AlphaFoldDB" id="A0AAN8G703"/>
<dbReference type="GO" id="GO:0005634">
    <property type="term" value="C:nucleus"/>
    <property type="evidence" value="ECO:0007669"/>
    <property type="project" value="UniProtKB-SubCell"/>
</dbReference>
<evidence type="ECO:0000256" key="12">
    <source>
        <dbReference type="RuleBase" id="RU368011"/>
    </source>
</evidence>
<evidence type="ECO:0000256" key="1">
    <source>
        <dbReference type="ARBA" id="ARBA00007804"/>
    </source>
</evidence>
<keyword evidence="8 12" id="KW-0539">Nucleus</keyword>
<comment type="function">
    <text evidence="11">Acts as a component of the essential kinetochore-associated NDC80 complex, which is required for chromosome segregation and spindle checkpoint activity. Required for kinetochore integrity and the organization of stable microtubule binding sites in the outer plate of the kinetochore. The NDC80 complex synergistically enhances the affinity of the SKA1 complex for microtubules and may allow the NDC80 complex to track depolymerizing microtubules.</text>
</comment>
<keyword evidence="3 12" id="KW-0158">Chromosome</keyword>
<keyword evidence="4 12" id="KW-0132">Cell division</keyword>
<reference evidence="13 14" key="1">
    <citation type="submission" date="2024-01" db="EMBL/GenBank/DDBJ databases">
        <title>The genome of the rayed Mediterranean limpet Patella caerulea (Linnaeus, 1758).</title>
        <authorList>
            <person name="Anh-Thu Weber A."/>
            <person name="Halstead-Nussloch G."/>
        </authorList>
    </citation>
    <scope>NUCLEOTIDE SEQUENCE [LARGE SCALE GENOMIC DNA]</scope>
    <source>
        <strain evidence="13">AATW-2023a</strain>
        <tissue evidence="13">Whole specimen</tissue>
    </source>
</reference>
<evidence type="ECO:0000256" key="2">
    <source>
        <dbReference type="ARBA" id="ARBA00013690"/>
    </source>
</evidence>
<evidence type="ECO:0000256" key="6">
    <source>
        <dbReference type="ARBA" id="ARBA00022838"/>
    </source>
</evidence>
<keyword evidence="5 12" id="KW-0498">Mitosis</keyword>
<sequence length="196" mass="23073">MEQEDMYEDCVSHAGEAILVITTEQLEMTKIAELQELWEKINILKEKSNQKIKEDIEALQSILQELEDPLEKSKLVDKETELTTRYEETMKRLGTVSEEGQQLQSKVKLEEKEKETCKKTLLDVTKNKSYSLPKAKYNVNLYCNISNIRWQLDSTQDDIKGYVCKKSDVQPFSLDTKQHSKFYVSNYLWDLMEEDW</sequence>
<evidence type="ECO:0000313" key="14">
    <source>
        <dbReference type="Proteomes" id="UP001347796"/>
    </source>
</evidence>
<dbReference type="GO" id="GO:0031262">
    <property type="term" value="C:Ndc80 complex"/>
    <property type="evidence" value="ECO:0007669"/>
    <property type="project" value="TreeGrafter"/>
</dbReference>
<evidence type="ECO:0000256" key="10">
    <source>
        <dbReference type="ARBA" id="ARBA00023328"/>
    </source>
</evidence>
<keyword evidence="9 12" id="KW-0131">Cell cycle</keyword>
<keyword evidence="10 12" id="KW-0137">Centromere</keyword>
<evidence type="ECO:0000256" key="5">
    <source>
        <dbReference type="ARBA" id="ARBA00022776"/>
    </source>
</evidence>
<evidence type="ECO:0000256" key="8">
    <source>
        <dbReference type="ARBA" id="ARBA00023242"/>
    </source>
</evidence>
<protein>
    <recommendedName>
        <fullName evidence="2 12">Kinetochore protein Spc24</fullName>
    </recommendedName>
</protein>
<dbReference type="PANTHER" id="PTHR22142:SF2">
    <property type="entry name" value="KINETOCHORE PROTEIN SPC24"/>
    <property type="match status" value="1"/>
</dbReference>
<dbReference type="PANTHER" id="PTHR22142">
    <property type="match status" value="1"/>
</dbReference>
<dbReference type="InterPro" id="IPR013252">
    <property type="entry name" value="Ndc80_Spc24"/>
</dbReference>
<evidence type="ECO:0000256" key="11">
    <source>
        <dbReference type="ARBA" id="ARBA00045419"/>
    </source>
</evidence>
<proteinExistence type="inferred from homology"/>
<evidence type="ECO:0000256" key="3">
    <source>
        <dbReference type="ARBA" id="ARBA00022454"/>
    </source>
</evidence>
<comment type="subunit">
    <text evidence="12">Component of the NDC80 complex.</text>
</comment>
<gene>
    <name evidence="13" type="ORF">SNE40_020165</name>
</gene>
<comment type="subcellular location">
    <subcellularLocation>
        <location evidence="12">Nucleus</location>
    </subcellularLocation>
    <subcellularLocation>
        <location evidence="12">Chromosome</location>
        <location evidence="12">Centromere</location>
        <location evidence="12">Kinetochore</location>
    </subcellularLocation>
</comment>
<name>A0AAN8G703_PATCE</name>
<dbReference type="GO" id="GO:0008017">
    <property type="term" value="F:microtubule binding"/>
    <property type="evidence" value="ECO:0007669"/>
    <property type="project" value="TreeGrafter"/>
</dbReference>
<keyword evidence="14" id="KW-1185">Reference proteome</keyword>
<dbReference type="Proteomes" id="UP001347796">
    <property type="component" value="Unassembled WGS sequence"/>
</dbReference>
<dbReference type="Pfam" id="PF08286">
    <property type="entry name" value="Spc24"/>
    <property type="match status" value="1"/>
</dbReference>
<evidence type="ECO:0000313" key="13">
    <source>
        <dbReference type="EMBL" id="KAK6169036.1"/>
    </source>
</evidence>
<evidence type="ECO:0000256" key="9">
    <source>
        <dbReference type="ARBA" id="ARBA00023306"/>
    </source>
</evidence>
<keyword evidence="7" id="KW-0175">Coiled coil</keyword>